<dbReference type="OrthoDB" id="6252103at2759"/>
<dbReference type="InterPro" id="IPR045227">
    <property type="entry name" value="WDR18/Ipi3/RID3"/>
</dbReference>
<dbReference type="AlphaFoldDB" id="A0A2C6L6R2"/>
<protein>
    <submittedName>
        <fullName evidence="1">Wd g-beta repeat-containing protein</fullName>
    </submittedName>
</protein>
<gene>
    <name evidence="1" type="ORF">CSUI_002362</name>
</gene>
<accession>A0A2C6L6R2</accession>
<dbReference type="EMBL" id="MIGC01001010">
    <property type="protein sequence ID" value="PHJ23779.1"/>
    <property type="molecule type" value="Genomic_DNA"/>
</dbReference>
<dbReference type="Proteomes" id="UP000221165">
    <property type="component" value="Unassembled WGS sequence"/>
</dbReference>
<keyword evidence="2" id="KW-1185">Reference proteome</keyword>
<dbReference type="Pfam" id="PF00400">
    <property type="entry name" value="WD40"/>
    <property type="match status" value="3"/>
</dbReference>
<dbReference type="InterPro" id="IPR001680">
    <property type="entry name" value="WD40_rpt"/>
</dbReference>
<dbReference type="GO" id="GO:0006261">
    <property type="term" value="P:DNA-templated DNA replication"/>
    <property type="evidence" value="ECO:0007669"/>
    <property type="project" value="TreeGrafter"/>
</dbReference>
<evidence type="ECO:0000313" key="2">
    <source>
        <dbReference type="Proteomes" id="UP000221165"/>
    </source>
</evidence>
<dbReference type="VEuPathDB" id="ToxoDB:CSUI_002362"/>
<dbReference type="GO" id="GO:0006364">
    <property type="term" value="P:rRNA processing"/>
    <property type="evidence" value="ECO:0007669"/>
    <property type="project" value="TreeGrafter"/>
</dbReference>
<dbReference type="InterPro" id="IPR015943">
    <property type="entry name" value="WD40/YVTN_repeat-like_dom_sf"/>
</dbReference>
<dbReference type="RefSeq" id="XP_067925453.1">
    <property type="nucleotide sequence ID" value="XM_068062564.1"/>
</dbReference>
<dbReference type="GO" id="GO:0005656">
    <property type="term" value="C:nuclear pre-replicative complex"/>
    <property type="evidence" value="ECO:0007669"/>
    <property type="project" value="TreeGrafter"/>
</dbReference>
<dbReference type="PANTHER" id="PTHR18763:SF3">
    <property type="entry name" value="OS09G0477800 PROTEIN"/>
    <property type="match status" value="1"/>
</dbReference>
<feature type="non-terminal residue" evidence="1">
    <location>
        <position position="1"/>
    </location>
</feature>
<proteinExistence type="predicted"/>
<name>A0A2C6L6R2_9APIC</name>
<evidence type="ECO:0000313" key="1">
    <source>
        <dbReference type="EMBL" id="PHJ23779.1"/>
    </source>
</evidence>
<feature type="non-terminal residue" evidence="1">
    <location>
        <position position="441"/>
    </location>
</feature>
<comment type="caution">
    <text evidence="1">The sequence shown here is derived from an EMBL/GenBank/DDBJ whole genome shotgun (WGS) entry which is preliminary data.</text>
</comment>
<dbReference type="SUPFAM" id="SSF50978">
    <property type="entry name" value="WD40 repeat-like"/>
    <property type="match status" value="1"/>
</dbReference>
<organism evidence="1 2">
    <name type="scientific">Cystoisospora suis</name>
    <dbReference type="NCBI Taxonomy" id="483139"/>
    <lineage>
        <taxon>Eukaryota</taxon>
        <taxon>Sar</taxon>
        <taxon>Alveolata</taxon>
        <taxon>Apicomplexa</taxon>
        <taxon>Conoidasida</taxon>
        <taxon>Coccidia</taxon>
        <taxon>Eucoccidiorida</taxon>
        <taxon>Eimeriorina</taxon>
        <taxon>Sarcocystidae</taxon>
        <taxon>Cystoisospora</taxon>
    </lineage>
</organism>
<dbReference type="SMART" id="SM00320">
    <property type="entry name" value="WD40"/>
    <property type="match status" value="4"/>
</dbReference>
<dbReference type="Gene3D" id="2.130.10.10">
    <property type="entry name" value="YVTN repeat-like/Quinoprotein amine dehydrogenase"/>
    <property type="match status" value="2"/>
</dbReference>
<sequence>SSGLPPPEEGTLNLHGFPSEDLLLVQPSFLQIIDSFSGVVRQRLSTGFPVSTSDQTRHSAVQAGLSVPAVAPVGALPRCVVAAQQGKALLSFWSRTKETVAYQVATPEIMTTLGFHPSGSFLFAGSKSGCMYCWQLNAALQNPTESKDAWQGVSLLRKCWPVHYGACSSLVVQDDRLISGGADGSIKAFHFSRILTNNSAAQSASSPIPSEAAIPPIQTWAGHTQSVTALSTVPDLYKSLGACSRTCLVSASLDHSVRIWCWDRSNSFETFVLPAPSRCVAITLPNATLSVCIACDNASIYVVALRSTAVSGSSATAESSQGNVYTVDSSAGCPLWEDTGFSSHRSSRFRVLRGHNGPVRSCVALGDGRLASCAADGVRLWDLEAGAALTHFAHFGGVIGGMLSLKNSSLSNALLLPSLGPLRRSLAQDGQTNVIHFFDRG</sequence>
<reference evidence="1 2" key="1">
    <citation type="journal article" date="2017" name="Int. J. Parasitol.">
        <title>The genome of the protozoan parasite Cystoisospora suis and a reverse vaccinology approach to identify vaccine candidates.</title>
        <authorList>
            <person name="Palmieri N."/>
            <person name="Shrestha A."/>
            <person name="Ruttkowski B."/>
            <person name="Beck T."/>
            <person name="Vogl C."/>
            <person name="Tomley F."/>
            <person name="Blake D.P."/>
            <person name="Joachim A."/>
        </authorList>
    </citation>
    <scope>NUCLEOTIDE SEQUENCE [LARGE SCALE GENOMIC DNA]</scope>
    <source>
        <strain evidence="1 2">Wien I</strain>
    </source>
</reference>
<dbReference type="PANTHER" id="PTHR18763">
    <property type="entry name" value="WD-REPEAT PROTEIN 18"/>
    <property type="match status" value="1"/>
</dbReference>
<dbReference type="GO" id="GO:0120330">
    <property type="term" value="C:rixosome complex"/>
    <property type="evidence" value="ECO:0007669"/>
    <property type="project" value="TreeGrafter"/>
</dbReference>
<dbReference type="GeneID" id="94425775"/>
<dbReference type="InterPro" id="IPR036322">
    <property type="entry name" value="WD40_repeat_dom_sf"/>
</dbReference>